<feature type="transmembrane region" description="Helical" evidence="1">
    <location>
        <begin position="298"/>
        <end position="322"/>
    </location>
</feature>
<organism evidence="2 3">
    <name type="scientific">Catellatospora bangladeshensis</name>
    <dbReference type="NCBI Taxonomy" id="310355"/>
    <lineage>
        <taxon>Bacteria</taxon>
        <taxon>Bacillati</taxon>
        <taxon>Actinomycetota</taxon>
        <taxon>Actinomycetes</taxon>
        <taxon>Micromonosporales</taxon>
        <taxon>Micromonosporaceae</taxon>
        <taxon>Catellatospora</taxon>
    </lineage>
</organism>
<keyword evidence="1" id="KW-0472">Membrane</keyword>
<dbReference type="EMBL" id="BONF01000027">
    <property type="protein sequence ID" value="GIF83182.1"/>
    <property type="molecule type" value="Genomic_DNA"/>
</dbReference>
<evidence type="ECO:0000256" key="1">
    <source>
        <dbReference type="SAM" id="Phobius"/>
    </source>
</evidence>
<dbReference type="RefSeq" id="WP_203749632.1">
    <property type="nucleotide sequence ID" value="NZ_BONF01000027.1"/>
</dbReference>
<accession>A0A8J3JM88</accession>
<evidence type="ECO:0000313" key="2">
    <source>
        <dbReference type="EMBL" id="GIF83182.1"/>
    </source>
</evidence>
<feature type="transmembrane region" description="Helical" evidence="1">
    <location>
        <begin position="342"/>
        <end position="362"/>
    </location>
</feature>
<feature type="transmembrane region" description="Helical" evidence="1">
    <location>
        <begin position="138"/>
        <end position="158"/>
    </location>
</feature>
<dbReference type="Proteomes" id="UP000601223">
    <property type="component" value="Unassembled WGS sequence"/>
</dbReference>
<feature type="transmembrane region" description="Helical" evidence="1">
    <location>
        <begin position="97"/>
        <end position="118"/>
    </location>
</feature>
<feature type="transmembrane region" description="Helical" evidence="1">
    <location>
        <begin position="65"/>
        <end position="85"/>
    </location>
</feature>
<keyword evidence="1" id="KW-0812">Transmembrane</keyword>
<comment type="caution">
    <text evidence="2">The sequence shown here is derived from an EMBL/GenBank/DDBJ whole genome shotgun (WGS) entry which is preliminary data.</text>
</comment>
<feature type="transmembrane region" description="Helical" evidence="1">
    <location>
        <begin position="29"/>
        <end position="49"/>
    </location>
</feature>
<sequence length="369" mass="39195">MVSTAQETATPESAPDLPVRPVTSYRTDLVTVLLGTWFTIGLMVDAWAHNNVPELETFFTPWHAVFYWGFLVTAACVLWTCRAAFRGGRLPDFRAMPAGYPATVVALGTFAVSGLFDFGWHTLFGIEQNTDILFSPSHLGLVTSMVVIVTTPLRTAWARRDAAPVTGLRALLPAVLSTALAATLVLLFLQYANALVFRPGSIVVALTDADEYHTSNVVTSILVTNLVLIVPLLTLAKRWVLPVGSAAVLYAVIGGLCAAIADFRNLEIVWGLLVAGVLLDLVALWLQPSAARPGRLRAYAMLAGLLTWSVYLGTAVLAGPSVEAVATAAPQFVPEIYTGVPVVQALLGLVLAAVMVPVAAPLRGPDPAA</sequence>
<name>A0A8J3JM88_9ACTN</name>
<gene>
    <name evidence="2" type="ORF">Cba03nite_45310</name>
</gene>
<dbReference type="AlphaFoldDB" id="A0A8J3JM88"/>
<keyword evidence="3" id="KW-1185">Reference proteome</keyword>
<feature type="transmembrane region" description="Helical" evidence="1">
    <location>
        <begin position="240"/>
        <end position="261"/>
    </location>
</feature>
<proteinExistence type="predicted"/>
<feature type="transmembrane region" description="Helical" evidence="1">
    <location>
        <begin position="267"/>
        <end position="286"/>
    </location>
</feature>
<protein>
    <submittedName>
        <fullName evidence="2">Uncharacterized protein</fullName>
    </submittedName>
</protein>
<feature type="transmembrane region" description="Helical" evidence="1">
    <location>
        <begin position="212"/>
        <end position="233"/>
    </location>
</feature>
<evidence type="ECO:0000313" key="3">
    <source>
        <dbReference type="Proteomes" id="UP000601223"/>
    </source>
</evidence>
<reference evidence="2 3" key="1">
    <citation type="submission" date="2021-01" db="EMBL/GenBank/DDBJ databases">
        <title>Whole genome shotgun sequence of Catellatospora bangladeshensis NBRC 107357.</title>
        <authorList>
            <person name="Komaki H."/>
            <person name="Tamura T."/>
        </authorList>
    </citation>
    <scope>NUCLEOTIDE SEQUENCE [LARGE SCALE GENOMIC DNA]</scope>
    <source>
        <strain evidence="2 3">NBRC 107357</strain>
    </source>
</reference>
<keyword evidence="1" id="KW-1133">Transmembrane helix</keyword>
<feature type="transmembrane region" description="Helical" evidence="1">
    <location>
        <begin position="170"/>
        <end position="192"/>
    </location>
</feature>